<reference evidence="1" key="1">
    <citation type="submission" date="2020-01" db="EMBL/GenBank/DDBJ databases">
        <title>Insect and environment-associated Actinomycetes.</title>
        <authorList>
            <person name="Currrie C."/>
            <person name="Chevrette M."/>
            <person name="Carlson C."/>
            <person name="Stubbendieck R."/>
            <person name="Wendt-Pienkowski E."/>
        </authorList>
    </citation>
    <scope>NUCLEOTIDE SEQUENCE</scope>
    <source>
        <strain evidence="1">SID14436</strain>
    </source>
</reference>
<accession>A0A6G3R1E6</accession>
<organism evidence="1">
    <name type="scientific">Streptomyces sp. SID14436</name>
    <dbReference type="NCBI Taxonomy" id="2706070"/>
    <lineage>
        <taxon>Bacteria</taxon>
        <taxon>Bacillati</taxon>
        <taxon>Actinomycetota</taxon>
        <taxon>Actinomycetes</taxon>
        <taxon>Kitasatosporales</taxon>
        <taxon>Streptomycetaceae</taxon>
        <taxon>Streptomyces</taxon>
    </lineage>
</organism>
<name>A0A6G3R1E6_9ACTN</name>
<dbReference type="RefSeq" id="WP_164336733.1">
    <property type="nucleotide sequence ID" value="NZ_JAAGMD010000725.1"/>
</dbReference>
<evidence type="ECO:0000313" key="1">
    <source>
        <dbReference type="EMBL" id="NEA89415.1"/>
    </source>
</evidence>
<dbReference type="AlphaFoldDB" id="A0A6G3R1E6"/>
<dbReference type="EMBL" id="JAAGMD010000725">
    <property type="protein sequence ID" value="NEA89415.1"/>
    <property type="molecule type" value="Genomic_DNA"/>
</dbReference>
<gene>
    <name evidence="1" type="ORF">G3I53_26055</name>
</gene>
<sequence length="61" mass="6588">MRVDFRIDLPCLSAAFVAALVLGIVLIMSPTAQAAVLEEGWLLPAAACLLAVRQPGKRKRR</sequence>
<protein>
    <submittedName>
        <fullName evidence="1">Uncharacterized protein</fullName>
    </submittedName>
</protein>
<comment type="caution">
    <text evidence="1">The sequence shown here is derived from an EMBL/GenBank/DDBJ whole genome shotgun (WGS) entry which is preliminary data.</text>
</comment>
<proteinExistence type="predicted"/>